<dbReference type="SMART" id="SM00861">
    <property type="entry name" value="Transket_pyr"/>
    <property type="match status" value="1"/>
</dbReference>
<dbReference type="PANTHER" id="PTHR43522">
    <property type="entry name" value="TRANSKETOLASE"/>
    <property type="match status" value="1"/>
</dbReference>
<dbReference type="Pfam" id="PF00456">
    <property type="entry name" value="Transketolase_N"/>
    <property type="match status" value="1"/>
</dbReference>
<dbReference type="InterPro" id="IPR033247">
    <property type="entry name" value="Transketolase_fam"/>
</dbReference>
<evidence type="ECO:0000256" key="9">
    <source>
        <dbReference type="ARBA" id="ARBA00022842"/>
    </source>
</evidence>
<dbReference type="InterPro" id="IPR005475">
    <property type="entry name" value="Transketolase-like_Pyr-bd"/>
</dbReference>
<comment type="cofactor">
    <cofactor evidence="2">
        <name>Co(2+)</name>
        <dbReference type="ChEBI" id="CHEBI:48828"/>
    </cofactor>
</comment>
<comment type="subunit">
    <text evidence="4 13">Homodimer.</text>
</comment>
<comment type="caution">
    <text evidence="15">The sequence shown here is derived from an EMBL/GenBank/DDBJ whole genome shotgun (WGS) entry which is preliminary data.</text>
</comment>
<dbReference type="InterPro" id="IPR009014">
    <property type="entry name" value="Transketo_C/PFOR_II"/>
</dbReference>
<accession>A0ABP8QE35</accession>
<comment type="cofactor">
    <cofactor evidence="13">
        <name>thiamine diphosphate</name>
        <dbReference type="ChEBI" id="CHEBI:58937"/>
    </cofactor>
    <text evidence="13">Binds 1 thiamine pyrophosphate per subunit.</text>
</comment>
<comment type="similarity">
    <text evidence="3 13">Belongs to the transketolase family.</text>
</comment>
<keyword evidence="9 13" id="KW-0460">Magnesium</keyword>
<evidence type="ECO:0000256" key="7">
    <source>
        <dbReference type="ARBA" id="ARBA00022723"/>
    </source>
</evidence>
<comment type="catalytic activity">
    <reaction evidence="11 13">
        <text>D-sedoheptulose 7-phosphate + D-glyceraldehyde 3-phosphate = aldehydo-D-ribose 5-phosphate + D-xylulose 5-phosphate</text>
        <dbReference type="Rhea" id="RHEA:10508"/>
        <dbReference type="ChEBI" id="CHEBI:57483"/>
        <dbReference type="ChEBI" id="CHEBI:57737"/>
        <dbReference type="ChEBI" id="CHEBI:58273"/>
        <dbReference type="ChEBI" id="CHEBI:59776"/>
        <dbReference type="EC" id="2.2.1.1"/>
    </reaction>
</comment>
<evidence type="ECO:0000256" key="13">
    <source>
        <dbReference type="RuleBase" id="RU004996"/>
    </source>
</evidence>
<dbReference type="CDD" id="cd02012">
    <property type="entry name" value="TPP_TK"/>
    <property type="match status" value="1"/>
</dbReference>
<protein>
    <recommendedName>
        <fullName evidence="5 12">Transketolase</fullName>
        <ecNumber evidence="5 12">2.2.1.1</ecNumber>
    </recommendedName>
</protein>
<evidence type="ECO:0000256" key="3">
    <source>
        <dbReference type="ARBA" id="ARBA00007131"/>
    </source>
</evidence>
<dbReference type="InterPro" id="IPR005474">
    <property type="entry name" value="Transketolase_N"/>
</dbReference>
<dbReference type="RefSeq" id="WP_345013625.1">
    <property type="nucleotide sequence ID" value="NZ_BAABFC010000017.1"/>
</dbReference>
<reference evidence="16" key="1">
    <citation type="journal article" date="2019" name="Int. J. Syst. Evol. Microbiol.">
        <title>The Global Catalogue of Microorganisms (GCM) 10K type strain sequencing project: providing services to taxonomists for standard genome sequencing and annotation.</title>
        <authorList>
            <consortium name="The Broad Institute Genomics Platform"/>
            <consortium name="The Broad Institute Genome Sequencing Center for Infectious Disease"/>
            <person name="Wu L."/>
            <person name="Ma J."/>
        </authorList>
    </citation>
    <scope>NUCLEOTIDE SEQUENCE [LARGE SCALE GENOMIC DNA]</scope>
    <source>
        <strain evidence="16">JCM 32226</strain>
    </source>
</reference>
<dbReference type="Gene3D" id="3.40.50.920">
    <property type="match status" value="1"/>
</dbReference>
<evidence type="ECO:0000256" key="11">
    <source>
        <dbReference type="ARBA" id="ARBA00049473"/>
    </source>
</evidence>
<evidence type="ECO:0000256" key="8">
    <source>
        <dbReference type="ARBA" id="ARBA00022837"/>
    </source>
</evidence>
<organism evidence="15 16">
    <name type="scientific">Pseudaeromonas paramecii</name>
    <dbReference type="NCBI Taxonomy" id="2138166"/>
    <lineage>
        <taxon>Bacteria</taxon>
        <taxon>Pseudomonadati</taxon>
        <taxon>Pseudomonadota</taxon>
        <taxon>Gammaproteobacteria</taxon>
        <taxon>Aeromonadales</taxon>
        <taxon>Aeromonadaceae</taxon>
        <taxon>Pseudaeromonas</taxon>
    </lineage>
</organism>
<keyword evidence="8 13" id="KW-0106">Calcium</keyword>
<dbReference type="PANTHER" id="PTHR43522:SF2">
    <property type="entry name" value="TRANSKETOLASE 1-RELATED"/>
    <property type="match status" value="1"/>
</dbReference>
<evidence type="ECO:0000256" key="6">
    <source>
        <dbReference type="ARBA" id="ARBA00022679"/>
    </source>
</evidence>
<dbReference type="Pfam" id="PF22613">
    <property type="entry name" value="Transketolase_C_1"/>
    <property type="match status" value="1"/>
</dbReference>
<feature type="domain" description="Transketolase-like pyrimidine-binding" evidence="14">
    <location>
        <begin position="354"/>
        <end position="525"/>
    </location>
</feature>
<evidence type="ECO:0000256" key="12">
    <source>
        <dbReference type="NCBIfam" id="TIGR00232"/>
    </source>
</evidence>
<keyword evidence="16" id="KW-1185">Reference proteome</keyword>
<dbReference type="SUPFAM" id="SSF52922">
    <property type="entry name" value="TK C-terminal domain-like"/>
    <property type="match status" value="1"/>
</dbReference>
<dbReference type="Gene3D" id="3.40.50.970">
    <property type="match status" value="2"/>
</dbReference>
<name>A0ABP8QE35_9GAMM</name>
<keyword evidence="7 13" id="KW-0479">Metal-binding</keyword>
<gene>
    <name evidence="15" type="primary">tkt_1</name>
    <name evidence="15" type="ORF">GCM10023095_25110</name>
</gene>
<dbReference type="NCBIfam" id="TIGR00232">
    <property type="entry name" value="tktlase_bact"/>
    <property type="match status" value="1"/>
</dbReference>
<dbReference type="SUPFAM" id="SSF52518">
    <property type="entry name" value="Thiamin diphosphate-binding fold (THDP-binding)"/>
    <property type="match status" value="2"/>
</dbReference>
<dbReference type="Proteomes" id="UP001501321">
    <property type="component" value="Unassembled WGS sequence"/>
</dbReference>
<evidence type="ECO:0000256" key="1">
    <source>
        <dbReference type="ARBA" id="ARBA00001913"/>
    </source>
</evidence>
<keyword evidence="10 13" id="KW-0786">Thiamine pyrophosphate</keyword>
<dbReference type="CDD" id="cd07033">
    <property type="entry name" value="TPP_PYR_DXS_TK_like"/>
    <property type="match status" value="1"/>
</dbReference>
<comment type="function">
    <text evidence="13">Catalyzes the transfer of a two-carbon ketol group from a ketose donor to an aldose acceptor, via a covalent intermediate with the cofactor thiamine pyrophosphate.</text>
</comment>
<comment type="cofactor">
    <cofactor evidence="1">
        <name>Ca(2+)</name>
        <dbReference type="ChEBI" id="CHEBI:29108"/>
    </cofactor>
</comment>
<evidence type="ECO:0000313" key="15">
    <source>
        <dbReference type="EMBL" id="GAA4501662.1"/>
    </source>
</evidence>
<dbReference type="InterPro" id="IPR055152">
    <property type="entry name" value="Transketolase-like_C_2"/>
</dbReference>
<evidence type="ECO:0000259" key="14">
    <source>
        <dbReference type="SMART" id="SM00861"/>
    </source>
</evidence>
<dbReference type="Pfam" id="PF02779">
    <property type="entry name" value="Transket_pyr"/>
    <property type="match status" value="1"/>
</dbReference>
<comment type="cofactor">
    <cofactor evidence="13">
        <name>Mg(2+)</name>
        <dbReference type="ChEBI" id="CHEBI:18420"/>
    </cofactor>
    <cofactor evidence="13">
        <name>Ca(2+)</name>
        <dbReference type="ChEBI" id="CHEBI:29108"/>
    </cofactor>
    <cofactor evidence="13">
        <name>Mn(2+)</name>
        <dbReference type="ChEBI" id="CHEBI:29035"/>
    </cofactor>
    <cofactor evidence="13">
        <name>Co(2+)</name>
        <dbReference type="ChEBI" id="CHEBI:48828"/>
    </cofactor>
    <text evidence="13">Binds 1 Mg(2+) ion per subunit. Can also utilize other divalent metal cations, such as Ca(2+), Mn(2+) and Co(2+).</text>
</comment>
<dbReference type="PROSITE" id="PS00802">
    <property type="entry name" value="TRANSKETOLASE_2"/>
    <property type="match status" value="1"/>
</dbReference>
<proteinExistence type="inferred from homology"/>
<dbReference type="EMBL" id="BAABFC010000017">
    <property type="protein sequence ID" value="GAA4501662.1"/>
    <property type="molecule type" value="Genomic_DNA"/>
</dbReference>
<dbReference type="EC" id="2.2.1.1" evidence="5 12"/>
<dbReference type="PROSITE" id="PS00801">
    <property type="entry name" value="TRANSKETOLASE_1"/>
    <property type="match status" value="1"/>
</dbReference>
<evidence type="ECO:0000256" key="4">
    <source>
        <dbReference type="ARBA" id="ARBA00011738"/>
    </source>
</evidence>
<sequence>MNQTQLAHALRFLAMDAVQAANSGHPGAPMGMADMAQVLWRQFLRHNPADPTWLNRDRFVLSNGHGSMLLYALLHLTGYDLPLEELKRFRQLHSKTAGHPEFGLTPGVETTTGPLGQGIANAVGMALAEKMLAAQFNRPNHDIIDHHTYVFMGDGCLMEGISHEVCALAGTWRLGKLIAFWDDNGISIDGQVDGWFNEDVAARFAAYGWQVIPAIDGHDPDALAAAIAEAQADAEHPSLICCRTTIGFGSPNKAGSHDCHGAPLGQDEIALVRERLGWPHAPFVIPEACYQAWDAKAKGQAAQAQWQAQFAAYQGAYPELAAELLRRQAGTLPENWSATVADYLQTLQANPKDLASRQASLNCLNQFAPLLPELLGGSADLAPSNLTCHAQAQDFSADTPTGNYLHYGVREFGMSAIMNGLALHGGFIPYGGTFLMFMEYARNAVRMAALMQQRVIFVYTHDSIGLGEDGPTHQPVEQLAALRVTPNLDTWRPCDQVESAVAWQAAIERTDGPSALIFSRQALPQQARDASQLADVAKGGYVLQGCEGTPELLLLATGSEVGLAMAAAKVLAEEGRRVQVVSLPCTRRFDAQPADYREQVLPKAVRARLAIEASQADYWDRYTGLDGAVIGMHGFGESAPAGELLGLFGFTLDKVLERARALLAGA</sequence>
<evidence type="ECO:0000256" key="2">
    <source>
        <dbReference type="ARBA" id="ARBA00001941"/>
    </source>
</evidence>
<dbReference type="InterPro" id="IPR029061">
    <property type="entry name" value="THDP-binding"/>
</dbReference>
<evidence type="ECO:0000256" key="10">
    <source>
        <dbReference type="ARBA" id="ARBA00023052"/>
    </source>
</evidence>
<evidence type="ECO:0000256" key="5">
    <source>
        <dbReference type="ARBA" id="ARBA00013152"/>
    </source>
</evidence>
<dbReference type="InterPro" id="IPR005478">
    <property type="entry name" value="Transketolase_bac-like"/>
</dbReference>
<dbReference type="InterPro" id="IPR049557">
    <property type="entry name" value="Transketolase_CS"/>
</dbReference>
<keyword evidence="6 13" id="KW-0808">Transferase</keyword>
<dbReference type="InterPro" id="IPR020826">
    <property type="entry name" value="Transketolase_BS"/>
</dbReference>
<evidence type="ECO:0000313" key="16">
    <source>
        <dbReference type="Proteomes" id="UP001501321"/>
    </source>
</evidence>